<evidence type="ECO:0008006" key="11">
    <source>
        <dbReference type="Google" id="ProtNLM"/>
    </source>
</evidence>
<dbReference type="EMBL" id="UOFE01000049">
    <property type="protein sequence ID" value="VAW55537.1"/>
    <property type="molecule type" value="Genomic_DNA"/>
</dbReference>
<accession>A0A3B0WXX0</accession>
<sequence length="167" mass="18640">MDQLQQIKQWFSSLPSKEQWMVSGTGTLIFITLFYLIIWEPIHTGLNTEQQKRQSQKEVLIWMQNAAVEVKGLRSSGGVTIRDKNKPATLVIEQTIANAGLKPSVKKIESSGKNGARVTLDAAPFNQIMVWLNTLAKHNGIQVVSANIERADNTGRANARLTLERTQ</sequence>
<evidence type="ECO:0000256" key="2">
    <source>
        <dbReference type="ARBA" id="ARBA00022448"/>
    </source>
</evidence>
<dbReference type="GO" id="GO:0005886">
    <property type="term" value="C:plasma membrane"/>
    <property type="evidence" value="ECO:0007669"/>
    <property type="project" value="UniProtKB-SubCell"/>
</dbReference>
<keyword evidence="4" id="KW-0997">Cell inner membrane</keyword>
<name>A0A3B0WXX0_9ZZZZ</name>
<keyword evidence="6" id="KW-0653">Protein transport</keyword>
<dbReference type="InterPro" id="IPR023229">
    <property type="entry name" value="T2SS_M_periplasmic_sf"/>
</dbReference>
<dbReference type="GO" id="GO:0015627">
    <property type="term" value="C:type II protein secretion system complex"/>
    <property type="evidence" value="ECO:0007669"/>
    <property type="project" value="InterPro"/>
</dbReference>
<keyword evidence="8 9" id="KW-0472">Membrane</keyword>
<dbReference type="Gene3D" id="3.30.1360.100">
    <property type="entry name" value="General secretion pathway protein M, EpsM"/>
    <property type="match status" value="1"/>
</dbReference>
<evidence type="ECO:0000313" key="10">
    <source>
        <dbReference type="EMBL" id="VAW55537.1"/>
    </source>
</evidence>
<reference evidence="10" key="1">
    <citation type="submission" date="2018-06" db="EMBL/GenBank/DDBJ databases">
        <authorList>
            <person name="Zhirakovskaya E."/>
        </authorList>
    </citation>
    <scope>NUCLEOTIDE SEQUENCE</scope>
</reference>
<evidence type="ECO:0000256" key="8">
    <source>
        <dbReference type="ARBA" id="ARBA00023136"/>
    </source>
</evidence>
<dbReference type="PIRSF" id="PIRSF006291">
    <property type="entry name" value="GspM"/>
    <property type="match status" value="1"/>
</dbReference>
<dbReference type="InterPro" id="IPR007690">
    <property type="entry name" value="T2SS_GspM"/>
</dbReference>
<evidence type="ECO:0000256" key="9">
    <source>
        <dbReference type="SAM" id="Phobius"/>
    </source>
</evidence>
<evidence type="ECO:0000256" key="1">
    <source>
        <dbReference type="ARBA" id="ARBA00004377"/>
    </source>
</evidence>
<gene>
    <name evidence="10" type="ORF">MNBD_GAMMA05-2108</name>
</gene>
<feature type="transmembrane region" description="Helical" evidence="9">
    <location>
        <begin position="20"/>
        <end position="38"/>
    </location>
</feature>
<evidence type="ECO:0000256" key="5">
    <source>
        <dbReference type="ARBA" id="ARBA00022692"/>
    </source>
</evidence>
<protein>
    <recommendedName>
        <fullName evidence="11">General secretion pathway protein M</fullName>
    </recommendedName>
</protein>
<proteinExistence type="predicted"/>
<evidence type="ECO:0000256" key="7">
    <source>
        <dbReference type="ARBA" id="ARBA00022989"/>
    </source>
</evidence>
<organism evidence="10">
    <name type="scientific">hydrothermal vent metagenome</name>
    <dbReference type="NCBI Taxonomy" id="652676"/>
    <lineage>
        <taxon>unclassified sequences</taxon>
        <taxon>metagenomes</taxon>
        <taxon>ecological metagenomes</taxon>
    </lineage>
</organism>
<dbReference type="AlphaFoldDB" id="A0A3B0WXX0"/>
<comment type="subcellular location">
    <subcellularLocation>
        <location evidence="1">Cell inner membrane</location>
        <topology evidence="1">Single-pass membrane protein</topology>
    </subcellularLocation>
</comment>
<evidence type="ECO:0000256" key="4">
    <source>
        <dbReference type="ARBA" id="ARBA00022519"/>
    </source>
</evidence>
<keyword evidence="2" id="KW-0813">Transport</keyword>
<evidence type="ECO:0000256" key="6">
    <source>
        <dbReference type="ARBA" id="ARBA00022927"/>
    </source>
</evidence>
<keyword evidence="3" id="KW-1003">Cell membrane</keyword>
<dbReference type="GO" id="GO:0015628">
    <property type="term" value="P:protein secretion by the type II secretion system"/>
    <property type="evidence" value="ECO:0007669"/>
    <property type="project" value="InterPro"/>
</dbReference>
<keyword evidence="7 9" id="KW-1133">Transmembrane helix</keyword>
<dbReference type="SUPFAM" id="SSF103054">
    <property type="entry name" value="General secretion pathway protein M, EpsM"/>
    <property type="match status" value="1"/>
</dbReference>
<dbReference type="Pfam" id="PF04612">
    <property type="entry name" value="T2SSM"/>
    <property type="match status" value="1"/>
</dbReference>
<keyword evidence="5 9" id="KW-0812">Transmembrane</keyword>
<evidence type="ECO:0000256" key="3">
    <source>
        <dbReference type="ARBA" id="ARBA00022475"/>
    </source>
</evidence>